<name>A0A9W9YQX6_9CNID</name>
<keyword evidence="2" id="KW-0963">Cytoplasm</keyword>
<keyword evidence="7" id="KW-0175">Coiled coil</keyword>
<dbReference type="InterPro" id="IPR042228">
    <property type="entry name" value="Dynein_linker_3"/>
</dbReference>
<dbReference type="Gene3D" id="1.20.58.1120">
    <property type="match status" value="1"/>
</dbReference>
<dbReference type="OrthoDB" id="5981569at2759"/>
<evidence type="ECO:0000256" key="7">
    <source>
        <dbReference type="ARBA" id="ARBA00023054"/>
    </source>
</evidence>
<dbReference type="AlphaFoldDB" id="A0A9W9YQX6"/>
<evidence type="ECO:0000256" key="8">
    <source>
        <dbReference type="ARBA" id="ARBA00023069"/>
    </source>
</evidence>
<evidence type="ECO:0000256" key="6">
    <source>
        <dbReference type="ARBA" id="ARBA00023017"/>
    </source>
</evidence>
<keyword evidence="14" id="KW-1185">Reference proteome</keyword>
<keyword evidence="4" id="KW-0547">Nucleotide-binding</keyword>
<evidence type="ECO:0000259" key="12">
    <source>
        <dbReference type="Pfam" id="PF08393"/>
    </source>
</evidence>
<evidence type="ECO:0000313" key="14">
    <source>
        <dbReference type="Proteomes" id="UP001163046"/>
    </source>
</evidence>
<keyword evidence="3" id="KW-0493">Microtubule</keyword>
<comment type="subcellular location">
    <subcellularLocation>
        <location evidence="1">Cytoplasm</location>
        <location evidence="1">Cytoskeleton</location>
        <location evidence="1">Cilium axoneme</location>
    </subcellularLocation>
</comment>
<proteinExistence type="predicted"/>
<evidence type="ECO:0000256" key="3">
    <source>
        <dbReference type="ARBA" id="ARBA00022701"/>
    </source>
</evidence>
<keyword evidence="6" id="KW-0243">Dynein</keyword>
<keyword evidence="5" id="KW-0067">ATP-binding</keyword>
<dbReference type="Gene3D" id="1.20.140.100">
    <property type="entry name" value="Dynein heavy chain, N-terminal domain 2"/>
    <property type="match status" value="1"/>
</dbReference>
<feature type="domain" description="Dynein heavy chain linker" evidence="12">
    <location>
        <begin position="2"/>
        <end position="312"/>
    </location>
</feature>
<evidence type="ECO:0000256" key="5">
    <source>
        <dbReference type="ARBA" id="ARBA00022840"/>
    </source>
</evidence>
<dbReference type="InterPro" id="IPR026983">
    <property type="entry name" value="DHC"/>
</dbReference>
<dbReference type="GO" id="GO:0005930">
    <property type="term" value="C:axoneme"/>
    <property type="evidence" value="ECO:0007669"/>
    <property type="project" value="UniProtKB-SubCell"/>
</dbReference>
<organism evidence="13 14">
    <name type="scientific">Desmophyllum pertusum</name>
    <dbReference type="NCBI Taxonomy" id="174260"/>
    <lineage>
        <taxon>Eukaryota</taxon>
        <taxon>Metazoa</taxon>
        <taxon>Cnidaria</taxon>
        <taxon>Anthozoa</taxon>
        <taxon>Hexacorallia</taxon>
        <taxon>Scleractinia</taxon>
        <taxon>Caryophylliina</taxon>
        <taxon>Caryophylliidae</taxon>
        <taxon>Desmophyllum</taxon>
    </lineage>
</organism>
<dbReference type="GO" id="GO:0030286">
    <property type="term" value="C:dynein complex"/>
    <property type="evidence" value="ECO:0007669"/>
    <property type="project" value="UniProtKB-KW"/>
</dbReference>
<sequence>MEHYWQECLRLPPRIQEWDAYKEMREAIKHYLDVFPTLHKLNSKEIRNRHWLQVMSVTGSSFQLEAHIFKLVHLLDIGLLQHQAAIEEICRCASRELELEAKMRSTEEEWTEQVLTFENFKNRGLVCLSHSNTEHLLDLLEDAQATLALMLTSRHIGPLRDEAAAWAIKLKEISEVLEQWLTVQDLWQHLEEVFSHGGTAKDLPQEYNRFARVDKSYMKMMKRAYETRNVLQCCVGGDVPKSQMLKHLGEELEICFKSLVGFLDSKRKVFPRFCFVNDPVLLAILSQPYSLDSVKPHFRCIFNNVRDVSLIQQEPETMVVKKSAVLSSWRGRSGREDSSSPLPLPDSISTRFRKVSDIVVQAAKESDAGVRKSSLLQSTTDVRHVEPDWHSHLPKNIAVAVTSEQGEILELNTKVPLVSGVDVWLSALVKSINESLHSSIVDCIQDIESGHSIEEWISKYPSQACRLGLLYIWTKECEAGIGDIRIDRKAIPNASRRFWSLISKLPNLLAKGSWKHTDSPMTSYHKLRLETLVSQGMYLRDVLEDLGRRKLRDVVDFEWKRNIRFYGTDNSRAPGRTPSMPSVPSMEVGIARSMSVEPPKISADDQEQKELFIHMLDSQLPYGYEFYGCDVSIALTPITERCFLSLTQVIVVVVFGGNSAVR</sequence>
<dbReference type="FunFam" id="1.10.287.2620:FF:000002">
    <property type="entry name" value="Dynein heavy chain 2, axonemal"/>
    <property type="match status" value="1"/>
</dbReference>
<evidence type="ECO:0000256" key="1">
    <source>
        <dbReference type="ARBA" id="ARBA00004430"/>
    </source>
</evidence>
<dbReference type="InterPro" id="IPR042222">
    <property type="entry name" value="Dynein_2_N"/>
</dbReference>
<dbReference type="GO" id="GO:0007018">
    <property type="term" value="P:microtubule-based movement"/>
    <property type="evidence" value="ECO:0007669"/>
    <property type="project" value="InterPro"/>
</dbReference>
<dbReference type="Gene3D" id="1.10.287.2620">
    <property type="match status" value="1"/>
</dbReference>
<dbReference type="PANTHER" id="PTHR46961:SF15">
    <property type="entry name" value="AAA+ ATPASE DOMAIN-CONTAINING PROTEIN"/>
    <property type="match status" value="1"/>
</dbReference>
<evidence type="ECO:0000256" key="4">
    <source>
        <dbReference type="ARBA" id="ARBA00022741"/>
    </source>
</evidence>
<keyword evidence="8" id="KW-0969">Cilium</keyword>
<dbReference type="PANTHER" id="PTHR46961">
    <property type="entry name" value="DYNEIN HEAVY CHAIN 1, AXONEMAL-LIKE PROTEIN"/>
    <property type="match status" value="1"/>
</dbReference>
<dbReference type="Pfam" id="PF08393">
    <property type="entry name" value="DHC_N2"/>
    <property type="match status" value="1"/>
</dbReference>
<reference evidence="13" key="1">
    <citation type="submission" date="2023-01" db="EMBL/GenBank/DDBJ databases">
        <title>Genome assembly of the deep-sea coral Lophelia pertusa.</title>
        <authorList>
            <person name="Herrera S."/>
            <person name="Cordes E."/>
        </authorList>
    </citation>
    <scope>NUCLEOTIDE SEQUENCE</scope>
    <source>
        <strain evidence="13">USNM1676648</strain>
        <tissue evidence="13">Polyp</tissue>
    </source>
</reference>
<dbReference type="Proteomes" id="UP001163046">
    <property type="component" value="Unassembled WGS sequence"/>
</dbReference>
<keyword evidence="9" id="KW-0505">Motor protein</keyword>
<protein>
    <recommendedName>
        <fullName evidence="12">Dynein heavy chain linker domain-containing protein</fullName>
    </recommendedName>
</protein>
<evidence type="ECO:0000256" key="11">
    <source>
        <dbReference type="ARBA" id="ARBA00023273"/>
    </source>
</evidence>
<keyword evidence="10" id="KW-0206">Cytoskeleton</keyword>
<dbReference type="EMBL" id="MU827305">
    <property type="protein sequence ID" value="KAJ7363420.1"/>
    <property type="molecule type" value="Genomic_DNA"/>
</dbReference>
<dbReference type="Gene3D" id="3.20.180.20">
    <property type="entry name" value="Dynein heavy chain, N-terminal domain 2"/>
    <property type="match status" value="1"/>
</dbReference>
<gene>
    <name evidence="13" type="ORF">OS493_009572</name>
</gene>
<keyword evidence="11" id="KW-0966">Cell projection</keyword>
<dbReference type="GO" id="GO:0005874">
    <property type="term" value="C:microtubule"/>
    <property type="evidence" value="ECO:0007669"/>
    <property type="project" value="UniProtKB-KW"/>
</dbReference>
<dbReference type="FunFam" id="1.20.140.100:FF:000003">
    <property type="entry name" value="Dynein, axonemal, heavy chain 5"/>
    <property type="match status" value="1"/>
</dbReference>
<evidence type="ECO:0000313" key="13">
    <source>
        <dbReference type="EMBL" id="KAJ7363420.1"/>
    </source>
</evidence>
<accession>A0A9W9YQX6</accession>
<evidence type="ECO:0000256" key="10">
    <source>
        <dbReference type="ARBA" id="ARBA00023212"/>
    </source>
</evidence>
<evidence type="ECO:0000256" key="2">
    <source>
        <dbReference type="ARBA" id="ARBA00022490"/>
    </source>
</evidence>
<dbReference type="InterPro" id="IPR013602">
    <property type="entry name" value="Dynein_heavy_linker"/>
</dbReference>
<dbReference type="GO" id="GO:0045505">
    <property type="term" value="F:dynein intermediate chain binding"/>
    <property type="evidence" value="ECO:0007669"/>
    <property type="project" value="InterPro"/>
</dbReference>
<dbReference type="GO" id="GO:0005524">
    <property type="term" value="F:ATP binding"/>
    <property type="evidence" value="ECO:0007669"/>
    <property type="project" value="UniProtKB-KW"/>
</dbReference>
<dbReference type="GO" id="GO:0051959">
    <property type="term" value="F:dynein light intermediate chain binding"/>
    <property type="evidence" value="ECO:0007669"/>
    <property type="project" value="InterPro"/>
</dbReference>
<comment type="caution">
    <text evidence="13">The sequence shown here is derived from an EMBL/GenBank/DDBJ whole genome shotgun (WGS) entry which is preliminary data.</text>
</comment>
<evidence type="ECO:0000256" key="9">
    <source>
        <dbReference type="ARBA" id="ARBA00023175"/>
    </source>
</evidence>